<dbReference type="EMBL" id="NMUH01002432">
    <property type="protein sequence ID" value="MQL99937.1"/>
    <property type="molecule type" value="Genomic_DNA"/>
</dbReference>
<proteinExistence type="predicted"/>
<organism evidence="1 2">
    <name type="scientific">Colocasia esculenta</name>
    <name type="common">Wild taro</name>
    <name type="synonym">Arum esculentum</name>
    <dbReference type="NCBI Taxonomy" id="4460"/>
    <lineage>
        <taxon>Eukaryota</taxon>
        <taxon>Viridiplantae</taxon>
        <taxon>Streptophyta</taxon>
        <taxon>Embryophyta</taxon>
        <taxon>Tracheophyta</taxon>
        <taxon>Spermatophyta</taxon>
        <taxon>Magnoliopsida</taxon>
        <taxon>Liliopsida</taxon>
        <taxon>Araceae</taxon>
        <taxon>Aroideae</taxon>
        <taxon>Colocasieae</taxon>
        <taxon>Colocasia</taxon>
    </lineage>
</organism>
<evidence type="ECO:0000313" key="1">
    <source>
        <dbReference type="EMBL" id="MQL99937.1"/>
    </source>
</evidence>
<dbReference type="AlphaFoldDB" id="A0A843VZP2"/>
<name>A0A843VZP2_COLES</name>
<comment type="caution">
    <text evidence="1">The sequence shown here is derived from an EMBL/GenBank/DDBJ whole genome shotgun (WGS) entry which is preliminary data.</text>
</comment>
<keyword evidence="2" id="KW-1185">Reference proteome</keyword>
<accession>A0A843VZP2</accession>
<gene>
    <name evidence="1" type="ORF">Taro_032670</name>
</gene>
<sequence length="77" mass="9393">MSPSEGDIQGVATLDRRQLVEVLWRLGDVLEREWLSRRLDRRLEMPHHHSRRNLCHRTHTVALFRHRRHLRLRQRSG</sequence>
<reference evidence="1" key="1">
    <citation type="submission" date="2017-07" db="EMBL/GenBank/DDBJ databases">
        <title>Taro Niue Genome Assembly and Annotation.</title>
        <authorList>
            <person name="Atibalentja N."/>
            <person name="Keating K."/>
            <person name="Fields C.J."/>
        </authorList>
    </citation>
    <scope>NUCLEOTIDE SEQUENCE</scope>
    <source>
        <strain evidence="1">Niue_2</strain>
        <tissue evidence="1">Leaf</tissue>
    </source>
</reference>
<protein>
    <submittedName>
        <fullName evidence="1">Uncharacterized protein</fullName>
    </submittedName>
</protein>
<dbReference type="Proteomes" id="UP000652761">
    <property type="component" value="Unassembled WGS sequence"/>
</dbReference>
<evidence type="ECO:0000313" key="2">
    <source>
        <dbReference type="Proteomes" id="UP000652761"/>
    </source>
</evidence>